<sequence>MTVKKRASDLTSLERFNVYYKKKEPPLTAMQKCKRFIWNPKTRQFCGRTGAAWSKLALFFFIFYSALAILVAICMWTFLQLLDARQPKWQLESSIIGTNPGLGFRPTPPEVASSVIWYKGNDPGSHQFWVKELSKFLTAYKRDGKKAGAGPNIHNCDFKLPPPAGKVCDVDISTWGPCVQENHFAYHKSTPCVFLKLNKIYGWRPQFYNSSDHLPQAMPEDLKEHIRNMTAYDKNYVYRTDMVLVLSNPAGRHKPGGMLINIACKAWANNIKYDKMEGMGSVHIEIMIE</sequence>
<organism evidence="1 2">
    <name type="scientific">Dendrolimus kikuchii</name>
    <dbReference type="NCBI Taxonomy" id="765133"/>
    <lineage>
        <taxon>Eukaryota</taxon>
        <taxon>Metazoa</taxon>
        <taxon>Ecdysozoa</taxon>
        <taxon>Arthropoda</taxon>
        <taxon>Hexapoda</taxon>
        <taxon>Insecta</taxon>
        <taxon>Pterygota</taxon>
        <taxon>Neoptera</taxon>
        <taxon>Endopterygota</taxon>
        <taxon>Lepidoptera</taxon>
        <taxon>Glossata</taxon>
        <taxon>Ditrysia</taxon>
        <taxon>Bombycoidea</taxon>
        <taxon>Lasiocampidae</taxon>
        <taxon>Dendrolimus</taxon>
    </lineage>
</organism>
<protein>
    <submittedName>
        <fullName evidence="1">Uncharacterized protein</fullName>
    </submittedName>
</protein>
<name>A0ACC1DC81_9NEOP</name>
<evidence type="ECO:0000313" key="2">
    <source>
        <dbReference type="Proteomes" id="UP000824533"/>
    </source>
</evidence>
<gene>
    <name evidence="1" type="ORF">K1T71_002266</name>
</gene>
<dbReference type="EMBL" id="CM034390">
    <property type="protein sequence ID" value="KAJ0181544.1"/>
    <property type="molecule type" value="Genomic_DNA"/>
</dbReference>
<reference evidence="1 2" key="1">
    <citation type="journal article" date="2021" name="Front. Genet.">
        <title>Chromosome-Level Genome Assembly Reveals Significant Gene Expansion in the Toll and IMD Signaling Pathways of Dendrolimus kikuchii.</title>
        <authorList>
            <person name="Zhou J."/>
            <person name="Wu P."/>
            <person name="Xiong Z."/>
            <person name="Liu N."/>
            <person name="Zhao N."/>
            <person name="Ji M."/>
            <person name="Qiu Y."/>
            <person name="Yang B."/>
        </authorList>
    </citation>
    <scope>NUCLEOTIDE SEQUENCE [LARGE SCALE GENOMIC DNA]</scope>
    <source>
        <strain evidence="1">Ann1</strain>
    </source>
</reference>
<comment type="caution">
    <text evidence="1">The sequence shown here is derived from an EMBL/GenBank/DDBJ whole genome shotgun (WGS) entry which is preliminary data.</text>
</comment>
<keyword evidence="2" id="KW-1185">Reference proteome</keyword>
<dbReference type="Proteomes" id="UP000824533">
    <property type="component" value="Linkage Group LG04"/>
</dbReference>
<accession>A0ACC1DC81</accession>
<proteinExistence type="predicted"/>
<evidence type="ECO:0000313" key="1">
    <source>
        <dbReference type="EMBL" id="KAJ0181544.1"/>
    </source>
</evidence>